<gene>
    <name evidence="1" type="ORF">EGT51_07835</name>
</gene>
<evidence type="ECO:0000313" key="2">
    <source>
        <dbReference type="Proteomes" id="UP000297348"/>
    </source>
</evidence>
<sequence length="101" mass="11251">MAANIFDHEELMITVLNQLADRAHLESVALVLLTARLSAAESQAVMDFIAEKQVKQQLLSQQACADQVLKIKPDIENALVFVQRLKRATMAEGRFSDVLND</sequence>
<evidence type="ECO:0000313" key="1">
    <source>
        <dbReference type="EMBL" id="TGD18553.1"/>
    </source>
</evidence>
<reference evidence="1 2" key="1">
    <citation type="submission" date="2018-10" db="EMBL/GenBank/DDBJ databases">
        <title>Lactobacillus sp. R7 and Lactobacillus sp. R19 isolated from fermented mustard green product of Taiwan.</title>
        <authorList>
            <person name="Lin S.-T."/>
        </authorList>
    </citation>
    <scope>NUCLEOTIDE SEQUENCE [LARGE SCALE GENOMIC DNA]</scope>
    <source>
        <strain evidence="1 2">BCRC 81129</strain>
    </source>
</reference>
<accession>A0A4Z0J8S3</accession>
<dbReference type="RefSeq" id="WP_135368145.1">
    <property type="nucleotide sequence ID" value="NZ_RKLX01000011.1"/>
</dbReference>
<dbReference type="AlphaFoldDB" id="A0A4Z0J8S3"/>
<organism evidence="1 2">
    <name type="scientific">Levilactobacillus suantsaiihabitans</name>
    <dbReference type="NCBI Taxonomy" id="2487722"/>
    <lineage>
        <taxon>Bacteria</taxon>
        <taxon>Bacillati</taxon>
        <taxon>Bacillota</taxon>
        <taxon>Bacilli</taxon>
        <taxon>Lactobacillales</taxon>
        <taxon>Lactobacillaceae</taxon>
        <taxon>Levilactobacillus</taxon>
    </lineage>
</organism>
<dbReference type="Proteomes" id="UP000297348">
    <property type="component" value="Unassembled WGS sequence"/>
</dbReference>
<comment type="caution">
    <text evidence="1">The sequence shown here is derived from an EMBL/GenBank/DDBJ whole genome shotgun (WGS) entry which is preliminary data.</text>
</comment>
<proteinExistence type="predicted"/>
<name>A0A4Z0J8S3_9LACO</name>
<protein>
    <submittedName>
        <fullName evidence="1">Uncharacterized protein</fullName>
    </submittedName>
</protein>
<dbReference type="EMBL" id="RKLX01000011">
    <property type="protein sequence ID" value="TGD18553.1"/>
    <property type="molecule type" value="Genomic_DNA"/>
</dbReference>
<keyword evidence="2" id="KW-1185">Reference proteome</keyword>
<dbReference type="OrthoDB" id="2295837at2"/>